<dbReference type="SUPFAM" id="SSF48371">
    <property type="entry name" value="ARM repeat"/>
    <property type="match status" value="1"/>
</dbReference>
<dbReference type="PANTHER" id="PTHR15830:SF10">
    <property type="entry name" value="TELOMERE LENGTH REGULATION PROTEIN TEL2 HOMOLOG"/>
    <property type="match status" value="1"/>
</dbReference>
<dbReference type="AlphaFoldDB" id="A0A314KLC0"/>
<evidence type="ECO:0000259" key="5">
    <source>
        <dbReference type="Pfam" id="PF10193"/>
    </source>
</evidence>
<feature type="region of interest" description="Disordered" evidence="4">
    <location>
        <begin position="635"/>
        <end position="674"/>
    </location>
</feature>
<dbReference type="InterPro" id="IPR019337">
    <property type="entry name" value="Telomere_length_regulation_dom"/>
</dbReference>
<dbReference type="GO" id="GO:0051879">
    <property type="term" value="F:Hsp90 protein binding"/>
    <property type="evidence" value="ECO:0007669"/>
    <property type="project" value="TreeGrafter"/>
</dbReference>
<dbReference type="Proteomes" id="UP000187609">
    <property type="component" value="Unassembled WGS sequence"/>
</dbReference>
<comment type="similarity">
    <text evidence="2">Belongs to the TEL2 family.</text>
</comment>
<accession>A0A314KLC0</accession>
<dbReference type="PANTHER" id="PTHR15830">
    <property type="entry name" value="TELOMERE LENGTH REGULATION PROTEIN TEL2 FAMILY MEMBER"/>
    <property type="match status" value="1"/>
</dbReference>
<dbReference type="Pfam" id="PF25320">
    <property type="entry name" value="TELO2_ARM"/>
    <property type="match status" value="1"/>
</dbReference>
<dbReference type="GO" id="GO:0042162">
    <property type="term" value="F:telomeric DNA binding"/>
    <property type="evidence" value="ECO:0007669"/>
    <property type="project" value="TreeGrafter"/>
</dbReference>
<gene>
    <name evidence="7" type="ORF">A4A49_13825</name>
</gene>
<dbReference type="InterPro" id="IPR038528">
    <property type="entry name" value="TEL2_C_sf"/>
</dbReference>
<dbReference type="GO" id="GO:0051083">
    <property type="term" value="P:'de novo' cotranslational protein folding"/>
    <property type="evidence" value="ECO:0007669"/>
    <property type="project" value="TreeGrafter"/>
</dbReference>
<feature type="non-terminal residue" evidence="7">
    <location>
        <position position="1"/>
    </location>
</feature>
<evidence type="ECO:0000256" key="2">
    <source>
        <dbReference type="ARBA" id="ARBA00006133"/>
    </source>
</evidence>
<dbReference type="Gene3D" id="1.25.40.720">
    <property type="entry name" value="Telomere length regulation protein 2, C-terminal domain"/>
    <property type="match status" value="1"/>
</dbReference>
<dbReference type="Gramene" id="OIT30083">
    <property type="protein sequence ID" value="OIT30083"/>
    <property type="gene ID" value="A4A49_13825"/>
</dbReference>
<evidence type="ECO:0000259" key="6">
    <source>
        <dbReference type="Pfam" id="PF25320"/>
    </source>
</evidence>
<keyword evidence="8" id="KW-1185">Reference proteome</keyword>
<dbReference type="InterPro" id="IPR051970">
    <property type="entry name" value="TEL2_Regulation"/>
</dbReference>
<dbReference type="InterPro" id="IPR016024">
    <property type="entry name" value="ARM-type_fold"/>
</dbReference>
<keyword evidence="3" id="KW-0963">Cytoplasm</keyword>
<evidence type="ECO:0000313" key="7">
    <source>
        <dbReference type="EMBL" id="OIT30083.1"/>
    </source>
</evidence>
<dbReference type="EMBL" id="MJEQ01001606">
    <property type="protein sequence ID" value="OIT30083.1"/>
    <property type="molecule type" value="Genomic_DNA"/>
</dbReference>
<feature type="domain" description="Telomere length regulation protein conserved" evidence="5">
    <location>
        <begin position="685"/>
        <end position="796"/>
    </location>
</feature>
<comment type="caution">
    <text evidence="7">The sequence shown here is derived from an EMBL/GenBank/DDBJ whole genome shotgun (WGS) entry which is preliminary data.</text>
</comment>
<reference evidence="7" key="1">
    <citation type="submission" date="2016-11" db="EMBL/GenBank/DDBJ databases">
        <title>The genome of Nicotiana attenuata.</title>
        <authorList>
            <person name="Xu S."/>
            <person name="Brockmoeller T."/>
            <person name="Gaquerel E."/>
            <person name="Navarro A."/>
            <person name="Kuhl H."/>
            <person name="Gase K."/>
            <person name="Ling Z."/>
            <person name="Zhou W."/>
            <person name="Kreitzer C."/>
            <person name="Stanke M."/>
            <person name="Tang H."/>
            <person name="Lyons E."/>
            <person name="Pandey P."/>
            <person name="Pandey S.P."/>
            <person name="Timmermann B."/>
            <person name="Baldwin I.T."/>
        </authorList>
    </citation>
    <scope>NUCLEOTIDE SEQUENCE [LARGE SCALE GENOMIC DNA]</scope>
    <source>
        <strain evidence="7">UT</strain>
    </source>
</reference>
<comment type="subcellular location">
    <subcellularLocation>
        <location evidence="1">Cytoplasm</location>
    </subcellularLocation>
</comment>
<evidence type="ECO:0000313" key="8">
    <source>
        <dbReference type="Proteomes" id="UP000187609"/>
    </source>
</evidence>
<feature type="compositionally biased region" description="Acidic residues" evidence="4">
    <location>
        <begin position="646"/>
        <end position="655"/>
    </location>
</feature>
<proteinExistence type="inferred from homology"/>
<organism evidence="7 8">
    <name type="scientific">Nicotiana attenuata</name>
    <name type="common">Coyote tobacco</name>
    <dbReference type="NCBI Taxonomy" id="49451"/>
    <lineage>
        <taxon>Eukaryota</taxon>
        <taxon>Viridiplantae</taxon>
        <taxon>Streptophyta</taxon>
        <taxon>Embryophyta</taxon>
        <taxon>Tracheophyta</taxon>
        <taxon>Spermatophyta</taxon>
        <taxon>Magnoliopsida</taxon>
        <taxon>eudicotyledons</taxon>
        <taxon>Gunneridae</taxon>
        <taxon>Pentapetalae</taxon>
        <taxon>asterids</taxon>
        <taxon>lamiids</taxon>
        <taxon>Solanales</taxon>
        <taxon>Solanaceae</taxon>
        <taxon>Nicotianoideae</taxon>
        <taxon>Nicotianeae</taxon>
        <taxon>Nicotiana</taxon>
    </lineage>
</organism>
<evidence type="ECO:0000256" key="4">
    <source>
        <dbReference type="SAM" id="MobiDB-lite"/>
    </source>
</evidence>
<evidence type="ECO:0000256" key="3">
    <source>
        <dbReference type="ARBA" id="ARBA00022490"/>
    </source>
</evidence>
<dbReference type="GO" id="GO:0005829">
    <property type="term" value="C:cytosol"/>
    <property type="evidence" value="ECO:0007669"/>
    <property type="project" value="TreeGrafter"/>
</dbReference>
<dbReference type="InterPro" id="IPR057348">
    <property type="entry name" value="TELO2_ARM"/>
</dbReference>
<evidence type="ECO:0000256" key="1">
    <source>
        <dbReference type="ARBA" id="ARBA00004496"/>
    </source>
</evidence>
<dbReference type="Pfam" id="PF10193">
    <property type="entry name" value="Telomere_reg-2"/>
    <property type="match status" value="1"/>
</dbReference>
<feature type="domain" description="TELO2 ARM repeat" evidence="6">
    <location>
        <begin position="329"/>
        <end position="570"/>
    </location>
</feature>
<feature type="compositionally biased region" description="Low complexity" evidence="4">
    <location>
        <begin position="656"/>
        <end position="666"/>
    </location>
</feature>
<sequence length="1078" mass="119359">ISGVSGHCESGLKMIIKVLEPESPPQSAKQTSPTSNGATAAATPTAMTFVVLSVSSASMEKEAESRRKREVEITVLEKVGQVTASIKDAKHVDQVICALHSLALLLFPLDSHSLEGSINEQYREQLTSLRHPATHEREEWWQIFYKGPAFSTLARVLLYDVAFDWLACIPISARMLVYDVFFLRGQVIEVVQKLVPCLQWRSSSDHGTRAVHSNAERLLVLCLLDNKGVTQIAREIYTYSHDLAQEELKQIISRVVQLLTSIPDKAQAGTPNALSSYLFFKHITAQLLAGAQEWDELLDGGTHVDKNKLGGGILLMGEAFARISRRGSADVLLSVLVPELLKHVRSSLPLNSDIPVGEAFESTPGLRFWLKMIESIKDPYSVERMTEVLLKQLAAQTTGDIEAHLILWILFHQIFQQQASIRSMFLEKFLLWKVFPSNCLRWILHFAVFQCSPENSSSVKACNLRSLSETVQHLVTAWSKREFVQSTSIEQQAYITAALGLCLEKMSKEDLDATKDAMHCILEGVSCRLESADHLVRKMASSVALAFSKVIDPQNPLYLDDSCREGSIDWDFGLLTPEKRLVARSTNIDGDTKSCSSTVVANELNTIAATSTHDNVMGKKKKLFEFESINPDEIIDPASLNNEMDSREDDDDDNASETSESSNDSSLQPYDLSDDDADLKRSFSQLVDLIGALRKSDDADGVDKAIDVAEKLVRASPDELKFVASDLVRSLLQARCSDSTIEGEEESAEEKRQKALVALIVTCPHESLNTLNKLLYSPNLDVSQRLMILDVMTEAAQELASTGISRFKQRSGALISSMSDQAWFMPKPIGPPGTGPWKEISTPGTPLNWSHSYERELPPKPGQIKKGKTRRWSLHSAVPENHLEWSQNKFPQYAAAFMLPAMEGFDKKRHGVDLLGRDFLVLGKLIYMLGVCMKCSAMHPEASILASPLLELLRSREISHHVEAYVRRSVLFTSSCILISLHPSYVAAALVEGNSEISKGLEWVRSWALHIAESDTDRECYTLAMTCLQLHSEMALQTSRALESPESLPGSNSSILPSNVLGGFIKIPNSSGGILNAP</sequence>
<name>A0A314KLC0_NICAT</name>
<dbReference type="STRING" id="49451.A0A314KLC0"/>
<protein>
    <submittedName>
        <fullName evidence="7">Uncharacterized protein</fullName>
    </submittedName>
</protein>